<keyword evidence="2" id="KW-0472">Membrane</keyword>
<proteinExistence type="predicted"/>
<evidence type="ECO:0000313" key="4">
    <source>
        <dbReference type="Proteomes" id="UP000031258"/>
    </source>
</evidence>
<evidence type="ECO:0000256" key="1">
    <source>
        <dbReference type="SAM" id="MobiDB-lite"/>
    </source>
</evidence>
<organism evidence="3 4">
    <name type="scientific">Candidatus Jidaibacter acanthamoebae</name>
    <dbReference type="NCBI Taxonomy" id="86105"/>
    <lineage>
        <taxon>Bacteria</taxon>
        <taxon>Pseudomonadati</taxon>
        <taxon>Pseudomonadota</taxon>
        <taxon>Alphaproteobacteria</taxon>
        <taxon>Rickettsiales</taxon>
        <taxon>Candidatus Midichloriaceae</taxon>
        <taxon>Candidatus Jidaibacter</taxon>
    </lineage>
</organism>
<comment type="caution">
    <text evidence="3">The sequence shown here is derived from an EMBL/GenBank/DDBJ whole genome shotgun (WGS) entry which is preliminary data.</text>
</comment>
<accession>A0A0C1MZP1</accession>
<dbReference type="STRING" id="86105.NF27_DP00800"/>
<feature type="region of interest" description="Disordered" evidence="1">
    <location>
        <begin position="249"/>
        <end position="269"/>
    </location>
</feature>
<keyword evidence="4" id="KW-1185">Reference proteome</keyword>
<dbReference type="Proteomes" id="UP000031258">
    <property type="component" value="Unassembled WGS sequence"/>
</dbReference>
<dbReference type="RefSeq" id="WP_039455753.1">
    <property type="nucleotide sequence ID" value="NZ_JSWE01000092.1"/>
</dbReference>
<evidence type="ECO:0000313" key="3">
    <source>
        <dbReference type="EMBL" id="KIE05536.1"/>
    </source>
</evidence>
<dbReference type="EMBL" id="JSWE01000092">
    <property type="protein sequence ID" value="KIE05536.1"/>
    <property type="molecule type" value="Genomic_DNA"/>
</dbReference>
<keyword evidence="2" id="KW-1133">Transmembrane helix</keyword>
<feature type="compositionally biased region" description="Basic and acidic residues" evidence="1">
    <location>
        <begin position="249"/>
        <end position="259"/>
    </location>
</feature>
<gene>
    <name evidence="3" type="ORF">NF27_DP00800</name>
</gene>
<dbReference type="OrthoDB" id="8477101at2"/>
<keyword evidence="2" id="KW-0812">Transmembrane</keyword>
<evidence type="ECO:0000256" key="2">
    <source>
        <dbReference type="SAM" id="Phobius"/>
    </source>
</evidence>
<dbReference type="AlphaFoldDB" id="A0A0C1MZP1"/>
<reference evidence="3 4" key="1">
    <citation type="submission" date="2014-11" db="EMBL/GenBank/DDBJ databases">
        <title>A Rickettsiales Symbiont of Amoebae With Ancient Features.</title>
        <authorList>
            <person name="Schulz F."/>
            <person name="Martijn J."/>
            <person name="Wascher F."/>
            <person name="Kostanjsek R."/>
            <person name="Ettema T.J."/>
            <person name="Horn M."/>
        </authorList>
    </citation>
    <scope>NUCLEOTIDE SEQUENCE [LARGE SCALE GENOMIC DNA]</scope>
    <source>
        <strain evidence="3 4">UWC36</strain>
    </source>
</reference>
<feature type="transmembrane region" description="Helical" evidence="2">
    <location>
        <begin position="7"/>
        <end position="25"/>
    </location>
</feature>
<protein>
    <submittedName>
        <fullName evidence="3">Uncharacterized protein</fullName>
    </submittedName>
</protein>
<sequence>MRKFFTSIIVIIIILLIANFGFWFAHTRTITKSVETMTKQLVLKGVEFKYKDIKFTNFLAWDVKAVIEKPSIKYGSGKYYNIKNMERIDLRSNPIRNRIKIIFPNHLHSVANSISHKQELLIKFKDFEGNKRPFLSLKLNGSLAKLKDETDTSKFNNHIQEMLYYNDKFEAYDKTNENQLLFSGDCFSFWIVNKNENNSASSGIKFTMPNLKYNPNYAAKDPKMQSRHLSQVELGNISLELDLLSNELKHSSDENEKKNKLSPASKPTANTHKIEFKKVEISTRPFGITIQGGYEKIPSNSFPLFNFKVYLRGYEKMLEIYASEINNYIDQVSSNQRLMPIKKVNEEQVHTFAGMLKRLSVGEVENKNDIILEIIRTPDAATISGKPIMLVIKQIQAIFFANLPGLRAFKAPDEIAEDNSISSEEIMNPAKEK</sequence>
<name>A0A0C1MZP1_9RICK</name>